<dbReference type="SUPFAM" id="SSF69065">
    <property type="entry name" value="RNase III domain-like"/>
    <property type="match status" value="2"/>
</dbReference>
<dbReference type="Gene3D" id="3.30.160.20">
    <property type="match status" value="1"/>
</dbReference>
<dbReference type="PROSITE" id="PS50821">
    <property type="entry name" value="PAZ"/>
    <property type="match status" value="1"/>
</dbReference>
<keyword evidence="27" id="KW-1185">Reference proteome</keyword>
<dbReference type="Proteomes" id="UP000823872">
    <property type="component" value="Chromosome B3"/>
</dbReference>
<dbReference type="InterPro" id="IPR005034">
    <property type="entry name" value="Dicer_dimerisation"/>
</dbReference>
<dbReference type="PANTHER" id="PTHR14950">
    <property type="entry name" value="DICER-RELATED"/>
    <property type="match status" value="1"/>
</dbReference>
<dbReference type="Pfam" id="PF00271">
    <property type="entry name" value="Helicase_C"/>
    <property type="match status" value="1"/>
</dbReference>
<evidence type="ECO:0000256" key="5">
    <source>
        <dbReference type="ARBA" id="ARBA00022722"/>
    </source>
</evidence>
<comment type="cofactor">
    <cofactor evidence="3">
        <name>Mg(2+)</name>
        <dbReference type="ChEBI" id="CHEBI:18420"/>
    </cofactor>
</comment>
<evidence type="ECO:0000256" key="17">
    <source>
        <dbReference type="ARBA" id="ARBA00035116"/>
    </source>
</evidence>
<dbReference type="Pfam" id="PF20932">
    <property type="entry name" value="Dicer_dsRBD"/>
    <property type="match status" value="1"/>
</dbReference>
<dbReference type="SUPFAM" id="SSF101690">
    <property type="entry name" value="PAZ domain"/>
    <property type="match status" value="1"/>
</dbReference>
<keyword evidence="12" id="KW-0067">ATP-binding</keyword>
<keyword evidence="15" id="KW-0943">RNA-mediated gene silencing</keyword>
<sequence>MNESPALQPLSMAGLQLATPASSPMGPFFGLPWQQEAIHDNIYTPRKYQVELLEAALDHNTIVCLNTGSGKTFIAVLLTKELSYQIRGDFNRNGKRTVFLVNSANQVAPQVSAVRTHSDLKVGEYSSLEVNAAWTKEKWNQEFTKHQVLVMTCYVALNVLKNGYLSLSDINLLVFDECHLAILDHPYREIMKLCENCPSCPRILGLTASILNGKCDPEELEEKIQKLEKILKSNAETATDLVVLDRYTSQPCEIVVDCGPFTDRSGLYGRLLLELEEALNFINDCNISVRSKERDSTSISKQILSDCRAVLVVLGPWCADKVAGMMVRELQKYIKHEQEELHRKFLLFTDTFLRKIHALCEEHFSPASLDLKFVTPKVIKLLEILRKYKPYERQQFESVEWYNNRNQDNYVSWSDSEDDDEDEEIEEKEKPETNFPSPFTNILCGIIFVERRYTAVVLNRLIKEAGKQDPELAYISSNFITGHGIGKNQPRNKQMEAEFRKQEEVLRKFRAHETNLLIATSIVEEGVDIPKCNLVVRFDLPTEYRSYVQSKGRARAPISNYIMLADTDKIKSFEEDLKTYKAIEKILRNKCSKSVDAGETDVEPVVDDDDVFPPYVLRPDDGGPRVTINTAIGHINRYCARLPSDPFTHLAPKCRTRELPDGTFYSTLYLPINSPLRASIVGPPMSCIRLAERVVALICCEKLHKIGELDDHLMPVGKETVKYEEELDLHDEEETSVPGRPGSTKRRQCYPKAIPECLRDSYPKPDQPCYLYVIGMVLTTPLPDELNFRRRKLYPPEDTTRCFGILTAKPIPQIPHFPVYTRSGEVTISIELKKSGFTLSLQMLELITRLHQYIFSHILRLEKPALEFKPTDADSAYCVLPLNVVNDSSTLDIDFKFMEDIEKSEARIGIPSTKYSKETPFVFKLEDYQDAVIIPRYRNFDQPHRFYVADVYTDLTPLSKFPSPEYETFAEYYKTKYNLDLTNLNQPLLDVDHTSSRLNLLTPRHLNQKGKALPLSSAEKRKAKWESLQNKQILVPELCAIHPIPASLWRKAVCLPSILYRLHCLLTAEELRAQTASDAGVGVRSLPVDFRYPNLDFGWKKSIDSKSFISIASSSWAENDNYCKHSTIVVPENAARQGATRTSSLENHDQMSVNCRTLFGESPGKLQIEASTDLTATNGLSYNKNLANGSCDLANRDFCQGNQLSYCKQEIPVQPTTSYPIQNLYSYENQPKPSDECTLLSNKYLDGNANTSTSDGSPAAATTPGTNEAVPAPRDGRASAQSPCPGYSSRTLGPNPGLILQALTLSNASDGFNLERLEMLGDSFLKHAITTYLFCTYPDAHEGRLSYMRSKKVSNCNLYRLGKKKGLPSRMVVSIFDPPVNWLPPGYVVNQDKSNTDKWEKDEMTKDCMLANGKLDQDFEEDDEEGEDLTWKVPKEDADDDDDFLEYDQEHIKFIDNMLMGSGAFVKKISLSPLSATDSAYEWKMPKKSSLGSMPFSSDFEDFDYSSWDAMCYLDPSKAVEEDDFVVGFWNPSEENCGVDTGKQSISYDLHTEQCIADKSIADCVEALLGCYLTSCGERAAQLFLCSLGLKVLPVIKRTDREKAMCPARENFNSQQKALSGSRAAASVAGPRSSVLKDLEYGCLKIPPRCMFDHPDADKTLNHLISGFENFEKKINYRFKNKAYLLQAFTHASYHYNTITDCYQRLEFLGDAILDYLITKHLYEDPRQHSPGVLTDLRSALVNNTIFASLAVKYDYHKYFKAVSPELFHVIDDFVQFQLEKNEMQGMDSELRRSEEDEEKEEDIEVPKAMGDIFESLAGAIYMDSGMSLEMVWQVYYPMMRPLIEKFSANVPRSPVRELLEMEPETAKFSPAERTYDGKVRVTVEVVGKGKFKGVGRSYRIAKSAAARRALRSLKANQPQSIFIWTSTTDTLNPTEALRIHCISRVT</sequence>
<reference evidence="26" key="2">
    <citation type="submission" date="2025-08" db="UniProtKB">
        <authorList>
            <consortium name="Ensembl"/>
        </authorList>
    </citation>
    <scope>IDENTIFICATION</scope>
    <source>
        <strain evidence="26">breed Abyssinian</strain>
    </source>
</reference>
<evidence type="ECO:0000313" key="26">
    <source>
        <dbReference type="Ensembl" id="ENSFCTP00005036683.1"/>
    </source>
</evidence>
<comment type="cofactor">
    <cofactor evidence="2">
        <name>Mn(2+)</name>
        <dbReference type="ChEBI" id="CHEBI:29035"/>
    </cofactor>
</comment>
<evidence type="ECO:0000256" key="9">
    <source>
        <dbReference type="ARBA" id="ARBA00022759"/>
    </source>
</evidence>
<dbReference type="SMART" id="SM00487">
    <property type="entry name" value="DEXDc"/>
    <property type="match status" value="1"/>
</dbReference>
<evidence type="ECO:0000256" key="6">
    <source>
        <dbReference type="ARBA" id="ARBA00022723"/>
    </source>
</evidence>
<dbReference type="PANTHER" id="PTHR14950:SF37">
    <property type="entry name" value="ENDORIBONUCLEASE DICER"/>
    <property type="match status" value="1"/>
</dbReference>
<evidence type="ECO:0000256" key="19">
    <source>
        <dbReference type="SAM" id="MobiDB-lite"/>
    </source>
</evidence>
<evidence type="ECO:0000256" key="11">
    <source>
        <dbReference type="ARBA" id="ARBA00022806"/>
    </source>
</evidence>
<dbReference type="CDD" id="cd15903">
    <property type="entry name" value="Dicer_PBD"/>
    <property type="match status" value="1"/>
</dbReference>
<dbReference type="Gene3D" id="2.170.260.10">
    <property type="entry name" value="paz domain"/>
    <property type="match status" value="1"/>
</dbReference>
<feature type="domain" description="PAZ" evidence="22">
    <location>
        <begin position="896"/>
        <end position="1043"/>
    </location>
</feature>
<dbReference type="InterPro" id="IPR001650">
    <property type="entry name" value="Helicase_C-like"/>
</dbReference>
<feature type="region of interest" description="Disordered" evidence="19">
    <location>
        <begin position="410"/>
        <end position="434"/>
    </location>
</feature>
<keyword evidence="14 18" id="KW-0694">RNA-binding</keyword>
<evidence type="ECO:0000256" key="12">
    <source>
        <dbReference type="ARBA" id="ARBA00022840"/>
    </source>
</evidence>
<dbReference type="PROSITE" id="PS50137">
    <property type="entry name" value="DS_RBD"/>
    <property type="match status" value="1"/>
</dbReference>
<evidence type="ECO:0000256" key="14">
    <source>
        <dbReference type="ARBA" id="ARBA00022884"/>
    </source>
</evidence>
<dbReference type="InterPro" id="IPR048513">
    <property type="entry name" value="Dicer_PBD"/>
</dbReference>
<dbReference type="Gene3D" id="3.40.50.300">
    <property type="entry name" value="P-loop containing nucleotide triphosphate hydrolases"/>
    <property type="match status" value="2"/>
</dbReference>
<dbReference type="Pfam" id="PF00636">
    <property type="entry name" value="Ribonuclease_3"/>
    <property type="match status" value="2"/>
</dbReference>
<evidence type="ECO:0000256" key="1">
    <source>
        <dbReference type="ARBA" id="ARBA00000109"/>
    </source>
</evidence>
<keyword evidence="11" id="KW-0347">Helicase</keyword>
<evidence type="ECO:0000259" key="25">
    <source>
        <dbReference type="PROSITE" id="PS51327"/>
    </source>
</evidence>
<evidence type="ECO:0000256" key="4">
    <source>
        <dbReference type="ARBA" id="ARBA00012177"/>
    </source>
</evidence>
<dbReference type="PROSITE" id="PS51194">
    <property type="entry name" value="HELICASE_CTER"/>
    <property type="match status" value="1"/>
</dbReference>
<feature type="domain" description="DRBM" evidence="20">
    <location>
        <begin position="1851"/>
        <end position="1916"/>
    </location>
</feature>
<evidence type="ECO:0000256" key="8">
    <source>
        <dbReference type="ARBA" id="ARBA00022741"/>
    </source>
</evidence>
<dbReference type="Pfam" id="PF02170">
    <property type="entry name" value="PAZ"/>
    <property type="match status" value="1"/>
</dbReference>
<dbReference type="InterPro" id="IPR038248">
    <property type="entry name" value="Dicer_dimer_sf"/>
</dbReference>
<dbReference type="Gene3D" id="1.10.1520.10">
    <property type="entry name" value="Ribonuclease III domain"/>
    <property type="match status" value="2"/>
</dbReference>
<gene>
    <name evidence="26" type="primary">DICER1</name>
</gene>
<dbReference type="Gene3D" id="3.30.160.380">
    <property type="entry name" value="Dicer dimerisation domain"/>
    <property type="match status" value="1"/>
</dbReference>
<protein>
    <recommendedName>
        <fullName evidence="4">ribonuclease III</fullName>
        <ecNumber evidence="4">3.1.26.3</ecNumber>
    </recommendedName>
</protein>
<dbReference type="InterPro" id="IPR003100">
    <property type="entry name" value="PAZ_dom"/>
</dbReference>
<evidence type="ECO:0000256" key="18">
    <source>
        <dbReference type="PROSITE-ProRule" id="PRU00657"/>
    </source>
</evidence>
<dbReference type="InterPro" id="IPR036389">
    <property type="entry name" value="RNase_III_sf"/>
</dbReference>
<dbReference type="InterPro" id="IPR014720">
    <property type="entry name" value="dsRBD_dom"/>
</dbReference>
<dbReference type="CDD" id="cd02843">
    <property type="entry name" value="PAZ_dicer_like"/>
    <property type="match status" value="1"/>
</dbReference>
<feature type="region of interest" description="Disordered" evidence="19">
    <location>
        <begin position="1248"/>
        <end position="1290"/>
    </location>
</feature>
<dbReference type="Pfam" id="PF20930">
    <property type="entry name" value="Dicer_PBD"/>
    <property type="match status" value="1"/>
</dbReference>
<dbReference type="EC" id="3.1.26.3" evidence="4"/>
<evidence type="ECO:0000256" key="16">
    <source>
        <dbReference type="ARBA" id="ARBA00023211"/>
    </source>
</evidence>
<dbReference type="InterPro" id="IPR036085">
    <property type="entry name" value="PAZ_dom_sf"/>
</dbReference>
<dbReference type="PROSITE" id="PS51192">
    <property type="entry name" value="HELICASE_ATP_BIND_1"/>
    <property type="match status" value="1"/>
</dbReference>
<evidence type="ECO:0000256" key="2">
    <source>
        <dbReference type="ARBA" id="ARBA00001936"/>
    </source>
</evidence>
<dbReference type="GeneTree" id="ENSGT00940000156287"/>
<evidence type="ECO:0000256" key="10">
    <source>
        <dbReference type="ARBA" id="ARBA00022801"/>
    </source>
</evidence>
<dbReference type="Pfam" id="PF20931">
    <property type="entry name" value="Dicer_platform"/>
    <property type="match status" value="1"/>
</dbReference>
<organism evidence="26 27">
    <name type="scientific">Felis catus</name>
    <name type="common">Cat</name>
    <name type="synonym">Felis silvestris catus</name>
    <dbReference type="NCBI Taxonomy" id="9685"/>
    <lineage>
        <taxon>Eukaryota</taxon>
        <taxon>Metazoa</taxon>
        <taxon>Chordata</taxon>
        <taxon>Craniata</taxon>
        <taxon>Vertebrata</taxon>
        <taxon>Euteleostomi</taxon>
        <taxon>Mammalia</taxon>
        <taxon>Eutheria</taxon>
        <taxon>Laurasiatheria</taxon>
        <taxon>Carnivora</taxon>
        <taxon>Feliformia</taxon>
        <taxon>Felidae</taxon>
        <taxon>Felinae</taxon>
        <taxon>Felis</taxon>
    </lineage>
</organism>
<dbReference type="PROSITE" id="PS51327">
    <property type="entry name" value="DICER_DSRBF"/>
    <property type="match status" value="1"/>
</dbReference>
<dbReference type="CDD" id="cd00593">
    <property type="entry name" value="RIBOc"/>
    <property type="match status" value="2"/>
</dbReference>
<dbReference type="Pfam" id="PF03368">
    <property type="entry name" value="Dicer_dimer"/>
    <property type="match status" value="1"/>
</dbReference>
<dbReference type="InterPro" id="IPR014001">
    <property type="entry name" value="Helicase_ATP-bd"/>
</dbReference>
<evidence type="ECO:0000313" key="27">
    <source>
        <dbReference type="Proteomes" id="UP000823872"/>
    </source>
</evidence>
<dbReference type="PROSITE" id="PS50142">
    <property type="entry name" value="RNASE_3_2"/>
    <property type="match status" value="2"/>
</dbReference>
<feature type="compositionally biased region" description="Acidic residues" evidence="19">
    <location>
        <begin position="415"/>
        <end position="426"/>
    </location>
</feature>
<keyword evidence="8" id="KW-0547">Nucleotide-binding</keyword>
<dbReference type="SUPFAM" id="SSF52540">
    <property type="entry name" value="P-loop containing nucleoside triphosphate hydrolases"/>
    <property type="match status" value="1"/>
</dbReference>
<keyword evidence="16" id="KW-0464">Manganese</keyword>
<keyword evidence="5" id="KW-0540">Nuclease</keyword>
<dbReference type="CDD" id="cd18034">
    <property type="entry name" value="DEXHc_dicer"/>
    <property type="match status" value="1"/>
</dbReference>
<dbReference type="CDD" id="cd18802">
    <property type="entry name" value="SF2_C_dicer"/>
    <property type="match status" value="1"/>
</dbReference>
<evidence type="ECO:0000256" key="7">
    <source>
        <dbReference type="ARBA" id="ARBA00022737"/>
    </source>
</evidence>
<accession>A0ABI7YPU1</accession>
<feature type="domain" description="RNase III" evidence="21">
    <location>
        <begin position="1668"/>
        <end position="1826"/>
    </location>
</feature>
<dbReference type="SMART" id="SM00949">
    <property type="entry name" value="PAZ"/>
    <property type="match status" value="1"/>
</dbReference>
<proteinExistence type="inferred from homology"/>
<feature type="domain" description="Helicase ATP-binding" evidence="23">
    <location>
        <begin position="52"/>
        <end position="228"/>
    </location>
</feature>
<evidence type="ECO:0000256" key="3">
    <source>
        <dbReference type="ARBA" id="ARBA00001946"/>
    </source>
</evidence>
<evidence type="ECO:0000256" key="13">
    <source>
        <dbReference type="ARBA" id="ARBA00022842"/>
    </source>
</evidence>
<dbReference type="Ensembl" id="ENSFCTT00005050338.1">
    <property type="protein sequence ID" value="ENSFCTP00005036683.1"/>
    <property type="gene ID" value="ENSFCTG00005017095.1"/>
</dbReference>
<keyword evidence="9" id="KW-0255">Endonuclease</keyword>
<evidence type="ECO:0000256" key="15">
    <source>
        <dbReference type="ARBA" id="ARBA00023158"/>
    </source>
</evidence>
<dbReference type="InterPro" id="IPR044441">
    <property type="entry name" value="DICER_DSRM"/>
</dbReference>
<dbReference type="InterPro" id="IPR048512">
    <property type="entry name" value="Dicer_platform"/>
</dbReference>
<feature type="domain" description="Helicase C-terminal" evidence="24">
    <location>
        <begin position="434"/>
        <end position="603"/>
    </location>
</feature>
<dbReference type="SUPFAM" id="SSF54768">
    <property type="entry name" value="dsRNA-binding domain-like"/>
    <property type="match status" value="1"/>
</dbReference>
<reference evidence="26 27" key="1">
    <citation type="submission" date="2021-02" db="EMBL/GenBank/DDBJ databases">
        <title>Safari Cat Assemblies.</title>
        <authorList>
            <person name="Bredemeyer K.R."/>
            <person name="Murphy W.J."/>
        </authorList>
    </citation>
    <scope>NUCLEOTIDE SEQUENCE [LARGE SCALE GENOMIC DNA]</scope>
</reference>
<dbReference type="SMART" id="SM00490">
    <property type="entry name" value="HELICc"/>
    <property type="match status" value="1"/>
</dbReference>
<feature type="domain" description="Dicer dsRNA-binding fold" evidence="25">
    <location>
        <begin position="631"/>
        <end position="723"/>
    </location>
</feature>
<dbReference type="CDD" id="cd10843">
    <property type="entry name" value="DSRM_DICER"/>
    <property type="match status" value="1"/>
</dbReference>
<evidence type="ECO:0000259" key="21">
    <source>
        <dbReference type="PROSITE" id="PS50142"/>
    </source>
</evidence>
<keyword evidence="10" id="KW-0378">Hydrolase</keyword>
<keyword evidence="13" id="KW-0460">Magnesium</keyword>
<evidence type="ECO:0000259" key="22">
    <source>
        <dbReference type="PROSITE" id="PS50821"/>
    </source>
</evidence>
<reference evidence="26" key="3">
    <citation type="submission" date="2025-09" db="UniProtKB">
        <authorList>
            <consortium name="Ensembl"/>
        </authorList>
    </citation>
    <scope>IDENTIFICATION</scope>
    <source>
        <strain evidence="26">breed Abyssinian</strain>
    </source>
</reference>
<dbReference type="InterPro" id="IPR027417">
    <property type="entry name" value="P-loop_NTPase"/>
</dbReference>
<dbReference type="InterPro" id="IPR011545">
    <property type="entry name" value="DEAD/DEAH_box_helicase_dom"/>
</dbReference>
<name>A0ABI7YPU1_FELCA</name>
<feature type="domain" description="RNase III" evidence="21">
    <location>
        <begin position="1286"/>
        <end position="1374"/>
    </location>
</feature>
<dbReference type="Pfam" id="PF00270">
    <property type="entry name" value="DEAD"/>
    <property type="match status" value="1"/>
</dbReference>
<dbReference type="SMART" id="SM00535">
    <property type="entry name" value="RIBOc"/>
    <property type="match status" value="2"/>
</dbReference>
<keyword evidence="7" id="KW-0677">Repeat</keyword>
<dbReference type="SMART" id="SM00358">
    <property type="entry name" value="DSRM"/>
    <property type="match status" value="1"/>
</dbReference>
<evidence type="ECO:0000259" key="20">
    <source>
        <dbReference type="PROSITE" id="PS50137"/>
    </source>
</evidence>
<comment type="catalytic activity">
    <reaction evidence="1">
        <text>Endonucleolytic cleavage to 5'-phosphomonoester.</text>
        <dbReference type="EC" id="3.1.26.3"/>
    </reaction>
</comment>
<dbReference type="InterPro" id="IPR000999">
    <property type="entry name" value="RNase_III_dom"/>
</dbReference>
<evidence type="ECO:0000259" key="24">
    <source>
        <dbReference type="PROSITE" id="PS51194"/>
    </source>
</evidence>
<evidence type="ECO:0000259" key="23">
    <source>
        <dbReference type="PROSITE" id="PS51192"/>
    </source>
</evidence>
<keyword evidence="6" id="KW-0479">Metal-binding</keyword>
<comment type="similarity">
    <text evidence="17 18">Belongs to the helicase family. Dicer subfamily.</text>
</comment>
<dbReference type="PROSITE" id="PS00517">
    <property type="entry name" value="RNASE_3_1"/>
    <property type="match status" value="1"/>
</dbReference>